<gene>
    <name evidence="3" type="ORF">N177_1114</name>
</gene>
<dbReference type="Proteomes" id="UP000017819">
    <property type="component" value="Unassembled WGS sequence"/>
</dbReference>
<name>V4RSZ9_9HYPH</name>
<dbReference type="InterPro" id="IPR013094">
    <property type="entry name" value="AB_hydrolase_3"/>
</dbReference>
<reference evidence="3 4" key="1">
    <citation type="journal article" date="2014" name="Genome Announc.">
        <title>Draft Genome Sequence of Lutibaculum baratangense Strain AMV1T, Isolated from a Mud Volcano in Andamans, India.</title>
        <authorList>
            <person name="Singh A."/>
            <person name="Sreenivas A."/>
            <person name="Sathyanarayana Reddy G."/>
            <person name="Pinnaka A.K."/>
            <person name="Shivaji S."/>
        </authorList>
    </citation>
    <scope>NUCLEOTIDE SEQUENCE [LARGE SCALE GENOMIC DNA]</scope>
    <source>
        <strain evidence="3 4">AMV1</strain>
    </source>
</reference>
<proteinExistence type="predicted"/>
<protein>
    <submittedName>
        <fullName evidence="3">Putative esterase</fullName>
    </submittedName>
</protein>
<dbReference type="PANTHER" id="PTHR48081">
    <property type="entry name" value="AB HYDROLASE SUPERFAMILY PROTEIN C4A8.06C"/>
    <property type="match status" value="1"/>
</dbReference>
<dbReference type="OrthoDB" id="9806180at2"/>
<evidence type="ECO:0000259" key="2">
    <source>
        <dbReference type="Pfam" id="PF07859"/>
    </source>
</evidence>
<keyword evidence="4" id="KW-1185">Reference proteome</keyword>
<accession>V4RSZ9</accession>
<organism evidence="3 4">
    <name type="scientific">Lutibaculum baratangense AMV1</name>
    <dbReference type="NCBI Taxonomy" id="631454"/>
    <lineage>
        <taxon>Bacteria</taxon>
        <taxon>Pseudomonadati</taxon>
        <taxon>Pseudomonadota</taxon>
        <taxon>Alphaproteobacteria</taxon>
        <taxon>Hyphomicrobiales</taxon>
        <taxon>Tepidamorphaceae</taxon>
        <taxon>Lutibaculum</taxon>
    </lineage>
</organism>
<dbReference type="SUPFAM" id="SSF53474">
    <property type="entry name" value="alpha/beta-Hydrolases"/>
    <property type="match status" value="1"/>
</dbReference>
<evidence type="ECO:0000313" key="3">
    <source>
        <dbReference type="EMBL" id="ESR26255.1"/>
    </source>
</evidence>
<comment type="caution">
    <text evidence="3">The sequence shown here is derived from an EMBL/GenBank/DDBJ whole genome shotgun (WGS) entry which is preliminary data.</text>
</comment>
<evidence type="ECO:0000313" key="4">
    <source>
        <dbReference type="Proteomes" id="UP000017819"/>
    </source>
</evidence>
<dbReference type="EMBL" id="AWXZ01000016">
    <property type="protein sequence ID" value="ESR26255.1"/>
    <property type="molecule type" value="Genomic_DNA"/>
</dbReference>
<sequence>MLEFSDEEVAEARRVNRRLEWMPRFRAPMPWDRLLVQTMIAATQHVMPRHDRTVTISTRAIDHRGVRVRLRVLKPQGRSHGVYVDYHGGGWSVGNARMDDPVNLRIAQRCGMTVVSVDYGLMPRVSLQRIIAECTAAADWVFSHGEREFGARDVFMGGESAGAHLAACAALGLKGSRADFDRLKGIVLFYGAFDLTATPSARRAGPDSLVLHGPSLREGLQKLTPGLTDAERRSPELSPLYADLTGMPPAIILVGTLDPLLDDSRMLAERWREQGGEAELVVAPEAPHAFNRLMTRMARRTNAHVRRWLQERLAARAEPAAAE</sequence>
<dbReference type="Gene3D" id="3.40.50.1820">
    <property type="entry name" value="alpha/beta hydrolase"/>
    <property type="match status" value="1"/>
</dbReference>
<feature type="domain" description="Alpha/beta hydrolase fold-3" evidence="2">
    <location>
        <begin position="84"/>
        <end position="290"/>
    </location>
</feature>
<dbReference type="InterPro" id="IPR050300">
    <property type="entry name" value="GDXG_lipolytic_enzyme"/>
</dbReference>
<dbReference type="STRING" id="631454.N177_1114"/>
<dbReference type="eggNOG" id="COG0657">
    <property type="taxonomic scope" value="Bacteria"/>
</dbReference>
<dbReference type="Pfam" id="PF07859">
    <property type="entry name" value="Abhydrolase_3"/>
    <property type="match status" value="1"/>
</dbReference>
<dbReference type="GO" id="GO:0016787">
    <property type="term" value="F:hydrolase activity"/>
    <property type="evidence" value="ECO:0007669"/>
    <property type="project" value="UniProtKB-KW"/>
</dbReference>
<dbReference type="AlphaFoldDB" id="V4RSZ9"/>
<dbReference type="InterPro" id="IPR029058">
    <property type="entry name" value="AB_hydrolase_fold"/>
</dbReference>
<keyword evidence="1" id="KW-0378">Hydrolase</keyword>
<evidence type="ECO:0000256" key="1">
    <source>
        <dbReference type="ARBA" id="ARBA00022801"/>
    </source>
</evidence>
<dbReference type="RefSeq" id="WP_023431259.1">
    <property type="nucleotide sequence ID" value="NZ_AWXZ01000016.1"/>
</dbReference>
<dbReference type="PANTHER" id="PTHR48081:SF3">
    <property type="entry name" value="ALPHA_BETA HYDROLASE FOLD-3 DOMAIN-CONTAINING PROTEIN"/>
    <property type="match status" value="1"/>
</dbReference>